<protein>
    <submittedName>
        <fullName evidence="1">Uncharacterized protein</fullName>
    </submittedName>
</protein>
<accession>A0A4S8RUM1</accession>
<organism evidence="1 2">
    <name type="scientific">Flagellimonas alvinocaridis</name>
    <dbReference type="NCBI Taxonomy" id="2530200"/>
    <lineage>
        <taxon>Bacteria</taxon>
        <taxon>Pseudomonadati</taxon>
        <taxon>Bacteroidota</taxon>
        <taxon>Flavobacteriia</taxon>
        <taxon>Flavobacteriales</taxon>
        <taxon>Flavobacteriaceae</taxon>
        <taxon>Flagellimonas</taxon>
    </lineage>
</organism>
<proteinExistence type="predicted"/>
<dbReference type="EMBL" id="SNTZ01000001">
    <property type="protein sequence ID" value="THV60925.1"/>
    <property type="molecule type" value="Genomic_DNA"/>
</dbReference>
<comment type="caution">
    <text evidence="1">The sequence shown here is derived from an EMBL/GenBank/DDBJ whole genome shotgun (WGS) entry which is preliminary data.</text>
</comment>
<evidence type="ECO:0000313" key="1">
    <source>
        <dbReference type="EMBL" id="THV60925.1"/>
    </source>
</evidence>
<sequence length="73" mass="8751">MKYSPLWRILWSRFRFPKMPLQLRSGVWLKIPPICHFDMRCGTLTEKSHQLIISHSSFGYSQDRARNDKKNSK</sequence>
<name>A0A4S8RUM1_9FLAO</name>
<gene>
    <name evidence="1" type="ORF">EZV76_00915</name>
</gene>
<evidence type="ECO:0000313" key="2">
    <source>
        <dbReference type="Proteomes" id="UP000310406"/>
    </source>
</evidence>
<keyword evidence="2" id="KW-1185">Reference proteome</keyword>
<dbReference type="Proteomes" id="UP000310406">
    <property type="component" value="Unassembled WGS sequence"/>
</dbReference>
<reference evidence="1 2" key="1">
    <citation type="submission" date="2019-03" db="EMBL/GenBank/DDBJ databases">
        <title>Muricauda SCR12 sp.nov, a marine bacterium isolated from Pacific Ocean:the Okinawa trough.</title>
        <authorList>
            <person name="Liu L."/>
        </authorList>
    </citation>
    <scope>NUCLEOTIDE SEQUENCE [LARGE SCALE GENOMIC DNA]</scope>
    <source>
        <strain evidence="1 2">SCR12</strain>
    </source>
</reference>
<dbReference type="AlphaFoldDB" id="A0A4S8RUM1"/>